<dbReference type="HOGENOM" id="CLU_172326_1_1_3"/>
<organism evidence="3 4">
    <name type="scientific">Oscillatoria acuminata PCC 6304</name>
    <dbReference type="NCBI Taxonomy" id="56110"/>
    <lineage>
        <taxon>Bacteria</taxon>
        <taxon>Bacillati</taxon>
        <taxon>Cyanobacteriota</taxon>
        <taxon>Cyanophyceae</taxon>
        <taxon>Oscillatoriophycideae</taxon>
        <taxon>Oscillatoriales</taxon>
        <taxon>Oscillatoriaceae</taxon>
        <taxon>Oscillatoria</taxon>
    </lineage>
</organism>
<dbReference type="PANTHER" id="PTHR37290">
    <property type="entry name" value="INNER MEMBRANE PROTEIN YIAA-RELATED"/>
    <property type="match status" value="1"/>
</dbReference>
<dbReference type="GO" id="GO:0005886">
    <property type="term" value="C:plasma membrane"/>
    <property type="evidence" value="ECO:0007669"/>
    <property type="project" value="TreeGrafter"/>
</dbReference>
<reference evidence="3 4" key="1">
    <citation type="submission" date="2012-06" db="EMBL/GenBank/DDBJ databases">
        <title>Finished chromosome of genome of Oscillatoria acuminata PCC 6304.</title>
        <authorList>
            <consortium name="US DOE Joint Genome Institute"/>
            <person name="Gugger M."/>
            <person name="Coursin T."/>
            <person name="Rippka R."/>
            <person name="Tandeau De Marsac N."/>
            <person name="Huntemann M."/>
            <person name="Wei C.-L."/>
            <person name="Han J."/>
            <person name="Detter J.C."/>
            <person name="Han C."/>
            <person name="Tapia R."/>
            <person name="Davenport K."/>
            <person name="Daligault H."/>
            <person name="Erkkila T."/>
            <person name="Gu W."/>
            <person name="Munk A.C.C."/>
            <person name="Teshima H."/>
            <person name="Xu Y."/>
            <person name="Chain P."/>
            <person name="Chen A."/>
            <person name="Krypides N."/>
            <person name="Mavromatis K."/>
            <person name="Markowitz V."/>
            <person name="Szeto E."/>
            <person name="Ivanova N."/>
            <person name="Mikhailova N."/>
            <person name="Ovchinnikova G."/>
            <person name="Pagani I."/>
            <person name="Pati A."/>
            <person name="Goodwin L."/>
            <person name="Peters L."/>
            <person name="Pitluck S."/>
            <person name="Woyke T."/>
            <person name="Kerfeld C."/>
        </authorList>
    </citation>
    <scope>NUCLEOTIDE SEQUENCE [LARGE SCALE GENOMIC DNA]</scope>
    <source>
        <strain evidence="3 4">PCC 6304</strain>
    </source>
</reference>
<evidence type="ECO:0000256" key="1">
    <source>
        <dbReference type="SAM" id="Phobius"/>
    </source>
</evidence>
<keyword evidence="4" id="KW-1185">Reference proteome</keyword>
<keyword evidence="1" id="KW-0472">Membrane</keyword>
<feature type="domain" description="YiaAB two helix" evidence="2">
    <location>
        <begin position="13"/>
        <end position="65"/>
    </location>
</feature>
<dbReference type="GO" id="GO:0006974">
    <property type="term" value="P:DNA damage response"/>
    <property type="evidence" value="ECO:0007669"/>
    <property type="project" value="TreeGrafter"/>
</dbReference>
<accession>K9TDD4</accession>
<evidence type="ECO:0000313" key="3">
    <source>
        <dbReference type="EMBL" id="AFY80423.1"/>
    </source>
</evidence>
<dbReference type="EMBL" id="CP003607">
    <property type="protein sequence ID" value="AFY80423.1"/>
    <property type="molecule type" value="Genomic_DNA"/>
</dbReference>
<sequence length="92" mass="10221">MNKAPLQQHTTAWIIQVWASFAIALAATGVGIVNLPVNNWVKGYMGMGVLFTVGSSFSLAKTLRDRHEAEKLTSKVEEARVERILTEHNTLR</sequence>
<evidence type="ECO:0000313" key="4">
    <source>
        <dbReference type="Proteomes" id="UP000010367"/>
    </source>
</evidence>
<dbReference type="KEGG" id="oac:Oscil6304_0684"/>
<evidence type="ECO:0000259" key="2">
    <source>
        <dbReference type="Pfam" id="PF05360"/>
    </source>
</evidence>
<dbReference type="PANTHER" id="PTHR37290:SF1">
    <property type="entry name" value="INNER MEMBRANE PROTEIN YIAA"/>
    <property type="match status" value="1"/>
</dbReference>
<gene>
    <name evidence="3" type="ORF">Oscil6304_0684</name>
</gene>
<dbReference type="eggNOG" id="COG4298">
    <property type="taxonomic scope" value="Bacteria"/>
</dbReference>
<feature type="transmembrane region" description="Helical" evidence="1">
    <location>
        <begin position="12"/>
        <end position="32"/>
    </location>
</feature>
<dbReference type="Pfam" id="PF05360">
    <property type="entry name" value="YiaAB"/>
    <property type="match status" value="1"/>
</dbReference>
<dbReference type="RefSeq" id="WP_015147073.1">
    <property type="nucleotide sequence ID" value="NC_019693.1"/>
</dbReference>
<dbReference type="InterPro" id="IPR038972">
    <property type="entry name" value="YiaA-like"/>
</dbReference>
<keyword evidence="1" id="KW-0812">Transmembrane</keyword>
<proteinExistence type="predicted"/>
<dbReference type="InterPro" id="IPR008024">
    <property type="entry name" value="YiaAB"/>
</dbReference>
<dbReference type="AlphaFoldDB" id="K9TDD4"/>
<dbReference type="STRING" id="56110.Oscil6304_0684"/>
<name>K9TDD4_9CYAN</name>
<protein>
    <recommendedName>
        <fullName evidence="2">YiaAB two helix domain-containing protein</fullName>
    </recommendedName>
</protein>
<dbReference type="InParanoid" id="K9TDD4"/>
<keyword evidence="1" id="KW-1133">Transmembrane helix</keyword>
<dbReference type="Proteomes" id="UP000010367">
    <property type="component" value="Chromosome"/>
</dbReference>
<dbReference type="OrthoDB" id="163792at2"/>